<dbReference type="EMBL" id="FOZS01000003">
    <property type="protein sequence ID" value="SFS90203.1"/>
    <property type="molecule type" value="Genomic_DNA"/>
</dbReference>
<dbReference type="GO" id="GO:0003677">
    <property type="term" value="F:DNA binding"/>
    <property type="evidence" value="ECO:0007669"/>
    <property type="project" value="UniProtKB-KW"/>
</dbReference>
<feature type="domain" description="IclR-ED" evidence="4">
    <location>
        <begin position="71"/>
        <end position="254"/>
    </location>
</feature>
<dbReference type="InterPro" id="IPR014757">
    <property type="entry name" value="Tscrpt_reg_IclR_C"/>
</dbReference>
<keyword evidence="1" id="KW-0805">Transcription regulation</keyword>
<dbReference type="RefSeq" id="WP_092905967.1">
    <property type="nucleotide sequence ID" value="NZ_FOZS01000003.1"/>
</dbReference>
<dbReference type="Gene3D" id="3.30.450.40">
    <property type="match status" value="1"/>
</dbReference>
<dbReference type="InterPro" id="IPR005471">
    <property type="entry name" value="Tscrpt_reg_IclR_N"/>
</dbReference>
<dbReference type="Gene3D" id="1.10.10.10">
    <property type="entry name" value="Winged helix-like DNA-binding domain superfamily/Winged helix DNA-binding domain"/>
    <property type="match status" value="1"/>
</dbReference>
<dbReference type="Proteomes" id="UP000199199">
    <property type="component" value="Unassembled WGS sequence"/>
</dbReference>
<dbReference type="GO" id="GO:0045892">
    <property type="term" value="P:negative regulation of DNA-templated transcription"/>
    <property type="evidence" value="ECO:0007669"/>
    <property type="project" value="TreeGrafter"/>
</dbReference>
<dbReference type="PANTHER" id="PTHR30136:SF35">
    <property type="entry name" value="HTH-TYPE TRANSCRIPTIONAL REGULATOR RV1719"/>
    <property type="match status" value="1"/>
</dbReference>
<dbReference type="InterPro" id="IPR036388">
    <property type="entry name" value="WH-like_DNA-bd_sf"/>
</dbReference>
<dbReference type="OrthoDB" id="14763at2157"/>
<proteinExistence type="predicted"/>
<evidence type="ECO:0000256" key="2">
    <source>
        <dbReference type="ARBA" id="ARBA00023125"/>
    </source>
</evidence>
<name>A0A1I6TLS3_9EURY</name>
<dbReference type="SUPFAM" id="SSF55781">
    <property type="entry name" value="GAF domain-like"/>
    <property type="match status" value="1"/>
</dbReference>
<dbReference type="SUPFAM" id="SSF46785">
    <property type="entry name" value="Winged helix' DNA-binding domain"/>
    <property type="match status" value="1"/>
</dbReference>
<protein>
    <submittedName>
        <fullName evidence="5">DNA-binding transcriptional regulator, IclR family</fullName>
    </submittedName>
</protein>
<evidence type="ECO:0000313" key="5">
    <source>
        <dbReference type="EMBL" id="SFS90203.1"/>
    </source>
</evidence>
<dbReference type="Pfam" id="PF09339">
    <property type="entry name" value="HTH_IclR"/>
    <property type="match status" value="1"/>
</dbReference>
<reference evidence="6" key="1">
    <citation type="submission" date="2016-10" db="EMBL/GenBank/DDBJ databases">
        <authorList>
            <person name="Varghese N."/>
            <person name="Submissions S."/>
        </authorList>
    </citation>
    <scope>NUCLEOTIDE SEQUENCE [LARGE SCALE GENOMIC DNA]</scope>
    <source>
        <strain evidence="6">DSM 22427</strain>
    </source>
</reference>
<evidence type="ECO:0000256" key="1">
    <source>
        <dbReference type="ARBA" id="ARBA00023015"/>
    </source>
</evidence>
<keyword evidence="3" id="KW-0804">Transcription</keyword>
<evidence type="ECO:0000259" key="4">
    <source>
        <dbReference type="PROSITE" id="PS51078"/>
    </source>
</evidence>
<gene>
    <name evidence="5" type="ORF">SAMN04488556_3221</name>
</gene>
<keyword evidence="6" id="KW-1185">Reference proteome</keyword>
<keyword evidence="2 5" id="KW-0238">DNA-binding</keyword>
<dbReference type="InterPro" id="IPR029016">
    <property type="entry name" value="GAF-like_dom_sf"/>
</dbReference>
<dbReference type="Pfam" id="PF01614">
    <property type="entry name" value="IclR_C"/>
    <property type="match status" value="1"/>
</dbReference>
<dbReference type="AlphaFoldDB" id="A0A1I6TLS3"/>
<dbReference type="PANTHER" id="PTHR30136">
    <property type="entry name" value="HELIX-TURN-HELIX TRANSCRIPTIONAL REGULATOR, ICLR FAMILY"/>
    <property type="match status" value="1"/>
</dbReference>
<evidence type="ECO:0000313" key="6">
    <source>
        <dbReference type="Proteomes" id="UP000199199"/>
    </source>
</evidence>
<accession>A0A1I6TLS3</accession>
<organism evidence="5 6">
    <name type="scientific">Halostagnicola kamekurae</name>
    <dbReference type="NCBI Taxonomy" id="619731"/>
    <lineage>
        <taxon>Archaea</taxon>
        <taxon>Methanobacteriati</taxon>
        <taxon>Methanobacteriota</taxon>
        <taxon>Stenosarchaea group</taxon>
        <taxon>Halobacteria</taxon>
        <taxon>Halobacteriales</taxon>
        <taxon>Natrialbaceae</taxon>
        <taxon>Halostagnicola</taxon>
    </lineage>
</organism>
<dbReference type="GO" id="GO:0003700">
    <property type="term" value="F:DNA-binding transcription factor activity"/>
    <property type="evidence" value="ECO:0007669"/>
    <property type="project" value="TreeGrafter"/>
</dbReference>
<dbReference type="InterPro" id="IPR050707">
    <property type="entry name" value="HTH_MetabolicPath_Reg"/>
</dbReference>
<dbReference type="InterPro" id="IPR036390">
    <property type="entry name" value="WH_DNA-bd_sf"/>
</dbReference>
<evidence type="ECO:0000256" key="3">
    <source>
        <dbReference type="ARBA" id="ARBA00023163"/>
    </source>
</evidence>
<sequence>MTPGDGPNRRVKTTDTVVEIVGTLQSMNSATLAELAAELPYAKSTIHSHLATLESNEYVVQREDEYELGLKFLEHGMFVKDTYQISRIGAPILEDLAEATGEVAWTIVEEHGKAVYLDKAMGDNAVQTHARVGGRARLHHLATGKLILAYLPDERVREIIDRHGLPELTPHTITDPAELREELEQIRADGIALNNKETIDGVRAIGAPVLNDGSIAGALCVSGPANRLTVGRCHDEIKPKLLEATNELELTLQYPPN</sequence>
<dbReference type="SMART" id="SM00346">
    <property type="entry name" value="HTH_ICLR"/>
    <property type="match status" value="1"/>
</dbReference>
<dbReference type="PROSITE" id="PS51078">
    <property type="entry name" value="ICLR_ED"/>
    <property type="match status" value="1"/>
</dbReference>